<keyword evidence="4" id="KW-1185">Reference proteome</keyword>
<dbReference type="PANTHER" id="PTHR43201:SF32">
    <property type="entry name" value="2-SUCCINYLBENZOATE--COA LIGASE, CHLOROPLASTIC_PEROXISOMAL"/>
    <property type="match status" value="1"/>
</dbReference>
<dbReference type="RefSeq" id="WP_311339242.1">
    <property type="nucleotide sequence ID" value="NZ_JAVRHS010000001.1"/>
</dbReference>
<dbReference type="InterPro" id="IPR025110">
    <property type="entry name" value="AMP-bd_C"/>
</dbReference>
<comment type="caution">
    <text evidence="3">The sequence shown here is derived from an EMBL/GenBank/DDBJ whole genome shotgun (WGS) entry which is preliminary data.</text>
</comment>
<evidence type="ECO:0000259" key="1">
    <source>
        <dbReference type="Pfam" id="PF00501"/>
    </source>
</evidence>
<dbReference type="EMBL" id="JAVRHS010000001">
    <property type="protein sequence ID" value="MDT0574671.1"/>
    <property type="molecule type" value="Genomic_DNA"/>
</dbReference>
<dbReference type="Gene3D" id="3.30.300.30">
    <property type="match status" value="1"/>
</dbReference>
<gene>
    <name evidence="3" type="ORF">RM533_00575</name>
</gene>
<dbReference type="Gene3D" id="3.40.50.12780">
    <property type="entry name" value="N-terminal domain of ligase-like"/>
    <property type="match status" value="1"/>
</dbReference>
<feature type="domain" description="AMP-dependent synthetase/ligase" evidence="1">
    <location>
        <begin position="41"/>
        <end position="402"/>
    </location>
</feature>
<name>A0ABU2ZEP1_9SPHN</name>
<proteinExistence type="predicted"/>
<dbReference type="InterPro" id="IPR000873">
    <property type="entry name" value="AMP-dep_synth/lig_dom"/>
</dbReference>
<protein>
    <submittedName>
        <fullName evidence="3">AMP-binding protein</fullName>
    </submittedName>
</protein>
<dbReference type="Pfam" id="PF13193">
    <property type="entry name" value="AMP-binding_C"/>
    <property type="match status" value="1"/>
</dbReference>
<dbReference type="SUPFAM" id="SSF56801">
    <property type="entry name" value="Acetyl-CoA synthetase-like"/>
    <property type="match status" value="1"/>
</dbReference>
<organism evidence="3 4">
    <name type="scientific">Croceicoccus esteveae</name>
    <dbReference type="NCBI Taxonomy" id="3075597"/>
    <lineage>
        <taxon>Bacteria</taxon>
        <taxon>Pseudomonadati</taxon>
        <taxon>Pseudomonadota</taxon>
        <taxon>Alphaproteobacteria</taxon>
        <taxon>Sphingomonadales</taxon>
        <taxon>Erythrobacteraceae</taxon>
        <taxon>Croceicoccus</taxon>
    </lineage>
</organism>
<reference evidence="3 4" key="1">
    <citation type="submission" date="2023-09" db="EMBL/GenBank/DDBJ databases">
        <authorList>
            <person name="Rey-Velasco X."/>
        </authorList>
    </citation>
    <scope>NUCLEOTIDE SEQUENCE [LARGE SCALE GENOMIC DNA]</scope>
    <source>
        <strain evidence="3 4">F390</strain>
    </source>
</reference>
<sequence length="547" mass="58320">MSKSDPIFNTLTAPGTPFAIGVQDGMRRFVNAAPNLNAFIETARRHGDKTFIVEGDRRISFAELFTLRDALVARMGMQNGNRVAICMSNRAEWLIAFVAVIRAGGIAALVNSRGAPAELREAIESVTPTLVLADERRAQLLKESGYKGAILKAQDFPETGAAPAEQPSAGANDPCTILFTSGTTGKVKGAVLSHANVVQGLMSVQLSGLMVLHGMAQQYNMTIDELLAMVPQQGSLLVSPLFHISGLGAAFLSPLVAGSKVVLMPRWDGQEAAQLIEREQVTLFSGVPTMFWDVLHAAAETGADLSSLRNIASGGQALPVNILDELREACPQAILGTGYGMTETSGSVSMAVGADFIRKRSSAGRVLAIVDMRVEDAEGNVLPPGEPGELVVHGPVVMQGYWENPEETAKCIGGDGWLRTGDIGIIDDEGYVFIVDRKKDMVISGGENIFCAEVERVIGHMAGVAECATFGVPDERMGEALVAIVRTDEPVSAEQISSAVGQELAKYKIPTAIRFIDEPLPRNPVGKIDKIALRKLWPQLCSEQAGS</sequence>
<evidence type="ECO:0000313" key="4">
    <source>
        <dbReference type="Proteomes" id="UP001259803"/>
    </source>
</evidence>
<feature type="domain" description="AMP-binding enzyme C-terminal" evidence="2">
    <location>
        <begin position="453"/>
        <end position="527"/>
    </location>
</feature>
<evidence type="ECO:0000259" key="2">
    <source>
        <dbReference type="Pfam" id="PF13193"/>
    </source>
</evidence>
<dbReference type="InterPro" id="IPR020845">
    <property type="entry name" value="AMP-binding_CS"/>
</dbReference>
<dbReference type="Proteomes" id="UP001259803">
    <property type="component" value="Unassembled WGS sequence"/>
</dbReference>
<dbReference type="PROSITE" id="PS00455">
    <property type="entry name" value="AMP_BINDING"/>
    <property type="match status" value="1"/>
</dbReference>
<dbReference type="InterPro" id="IPR045851">
    <property type="entry name" value="AMP-bd_C_sf"/>
</dbReference>
<dbReference type="Pfam" id="PF00501">
    <property type="entry name" value="AMP-binding"/>
    <property type="match status" value="1"/>
</dbReference>
<accession>A0ABU2ZEP1</accession>
<dbReference type="InterPro" id="IPR042099">
    <property type="entry name" value="ANL_N_sf"/>
</dbReference>
<evidence type="ECO:0000313" key="3">
    <source>
        <dbReference type="EMBL" id="MDT0574671.1"/>
    </source>
</evidence>
<dbReference type="PANTHER" id="PTHR43201">
    <property type="entry name" value="ACYL-COA SYNTHETASE"/>
    <property type="match status" value="1"/>
</dbReference>